<dbReference type="SUPFAM" id="SSF51735">
    <property type="entry name" value="NAD(P)-binding Rossmann-fold domains"/>
    <property type="match status" value="1"/>
</dbReference>
<dbReference type="InterPro" id="IPR013149">
    <property type="entry name" value="ADH-like_C"/>
</dbReference>
<proteinExistence type="predicted"/>
<dbReference type="InterPro" id="IPR011032">
    <property type="entry name" value="GroES-like_sf"/>
</dbReference>
<feature type="domain" description="Enoyl reductase (ER)" evidence="2">
    <location>
        <begin position="10"/>
        <end position="339"/>
    </location>
</feature>
<dbReference type="AlphaFoldDB" id="A0A841GNW5"/>
<sequence>MRAAIFHENGGPEVVRIEQVARPAPGPGQLLVEVRAAALNHLDLWVRRGIPIETTMPHIGGSDFAGVVVEVGEGVAADRVGERVVVNPGLWCGHCRECARGQESMCERYRIVGEHTDGGFTEFVAVHADRAYRIPDDFSFEEAAALPVSYMTAWRALVSRARLRPGEDVLVIGASGGTALAAVQIARVMGARVFAVTQGAANVQRVRELGADVVYDRATTDWSRAVHADTGRRGVDVVVENVGAATWSGSLRALTRGGRLVTYGATAGPKVELDLRSVFWKQIEVIGTTMASRSEFEDMLRIVFAGRIRPVIDTVMPLDQAREAHGRLEAGGQFGKIILVP</sequence>
<evidence type="ECO:0000313" key="3">
    <source>
        <dbReference type="EMBL" id="MBB6069012.1"/>
    </source>
</evidence>
<dbReference type="PANTHER" id="PTHR44154:SF1">
    <property type="entry name" value="QUINONE OXIDOREDUCTASE"/>
    <property type="match status" value="1"/>
</dbReference>
<dbReference type="InterPro" id="IPR036291">
    <property type="entry name" value="NAD(P)-bd_dom_sf"/>
</dbReference>
<dbReference type="Pfam" id="PF00107">
    <property type="entry name" value="ADH_zinc_N"/>
    <property type="match status" value="1"/>
</dbReference>
<dbReference type="GO" id="GO:0016491">
    <property type="term" value="F:oxidoreductase activity"/>
    <property type="evidence" value="ECO:0007669"/>
    <property type="project" value="InterPro"/>
</dbReference>
<evidence type="ECO:0000256" key="1">
    <source>
        <dbReference type="ARBA" id="ARBA00022857"/>
    </source>
</evidence>
<dbReference type="PANTHER" id="PTHR44154">
    <property type="entry name" value="QUINONE OXIDOREDUCTASE"/>
    <property type="match status" value="1"/>
</dbReference>
<gene>
    <name evidence="3" type="ORF">HNQ61_000623</name>
</gene>
<dbReference type="RefSeq" id="WP_170031676.1">
    <property type="nucleotide sequence ID" value="NZ_JABDTL010000001.1"/>
</dbReference>
<dbReference type="SMART" id="SM00829">
    <property type="entry name" value="PKS_ER"/>
    <property type="match status" value="1"/>
</dbReference>
<dbReference type="Gene3D" id="3.90.180.10">
    <property type="entry name" value="Medium-chain alcohol dehydrogenases, catalytic domain"/>
    <property type="match status" value="1"/>
</dbReference>
<keyword evidence="4" id="KW-1185">Reference proteome</keyword>
<dbReference type="InterPro" id="IPR020843">
    <property type="entry name" value="ER"/>
</dbReference>
<dbReference type="InterPro" id="IPR013154">
    <property type="entry name" value="ADH-like_N"/>
</dbReference>
<evidence type="ECO:0000259" key="2">
    <source>
        <dbReference type="SMART" id="SM00829"/>
    </source>
</evidence>
<dbReference type="SUPFAM" id="SSF50129">
    <property type="entry name" value="GroES-like"/>
    <property type="match status" value="1"/>
</dbReference>
<evidence type="ECO:0000313" key="4">
    <source>
        <dbReference type="Proteomes" id="UP000582837"/>
    </source>
</evidence>
<protein>
    <submittedName>
        <fullName evidence="3">NADPH:quinone reductase-like Zn-dependent oxidoreductase</fullName>
    </submittedName>
</protein>
<reference evidence="3 4" key="1">
    <citation type="submission" date="2020-08" db="EMBL/GenBank/DDBJ databases">
        <title>Genomic Encyclopedia of Type Strains, Phase IV (KMG-IV): sequencing the most valuable type-strain genomes for metagenomic binning, comparative biology and taxonomic classification.</title>
        <authorList>
            <person name="Goeker M."/>
        </authorList>
    </citation>
    <scope>NUCLEOTIDE SEQUENCE [LARGE SCALE GENOMIC DNA]</scope>
    <source>
        <strain evidence="3 4">DSM 29007</strain>
    </source>
</reference>
<keyword evidence="1" id="KW-0521">NADP</keyword>
<accession>A0A841GNW5</accession>
<dbReference type="Proteomes" id="UP000582837">
    <property type="component" value="Unassembled WGS sequence"/>
</dbReference>
<comment type="caution">
    <text evidence="3">The sequence shown here is derived from an EMBL/GenBank/DDBJ whole genome shotgun (WGS) entry which is preliminary data.</text>
</comment>
<dbReference type="Pfam" id="PF08240">
    <property type="entry name" value="ADH_N"/>
    <property type="match status" value="1"/>
</dbReference>
<dbReference type="EMBL" id="JACHIA010000001">
    <property type="protein sequence ID" value="MBB6069012.1"/>
    <property type="molecule type" value="Genomic_DNA"/>
</dbReference>
<dbReference type="InterPro" id="IPR051603">
    <property type="entry name" value="Zinc-ADH_QOR/CCCR"/>
</dbReference>
<name>A0A841GNW5_9BACT</name>
<organism evidence="3 4">
    <name type="scientific">Longimicrobium terrae</name>
    <dbReference type="NCBI Taxonomy" id="1639882"/>
    <lineage>
        <taxon>Bacteria</taxon>
        <taxon>Pseudomonadati</taxon>
        <taxon>Gemmatimonadota</taxon>
        <taxon>Longimicrobiia</taxon>
        <taxon>Longimicrobiales</taxon>
        <taxon>Longimicrobiaceae</taxon>
        <taxon>Longimicrobium</taxon>
    </lineage>
</organism>